<feature type="compositionally biased region" description="Low complexity" evidence="1">
    <location>
        <begin position="7"/>
        <end position="22"/>
    </location>
</feature>
<feature type="compositionally biased region" description="Polar residues" evidence="1">
    <location>
        <begin position="795"/>
        <end position="804"/>
    </location>
</feature>
<name>A0A8E2J913_9PEZI</name>
<dbReference type="Proteomes" id="UP000250266">
    <property type="component" value="Unassembled WGS sequence"/>
</dbReference>
<feature type="region of interest" description="Disordered" evidence="1">
    <location>
        <begin position="1"/>
        <end position="52"/>
    </location>
</feature>
<feature type="compositionally biased region" description="Polar residues" evidence="1">
    <location>
        <begin position="652"/>
        <end position="664"/>
    </location>
</feature>
<feature type="region of interest" description="Disordered" evidence="1">
    <location>
        <begin position="628"/>
        <end position="873"/>
    </location>
</feature>
<evidence type="ECO:0000313" key="4">
    <source>
        <dbReference type="EMBL" id="OCK73742.1"/>
    </source>
</evidence>
<evidence type="ECO:0000256" key="1">
    <source>
        <dbReference type="SAM" id="MobiDB-lite"/>
    </source>
</evidence>
<feature type="compositionally biased region" description="Low complexity" evidence="1">
    <location>
        <begin position="914"/>
        <end position="936"/>
    </location>
</feature>
<dbReference type="Pfam" id="PF25009">
    <property type="entry name" value="DUF7785"/>
    <property type="match status" value="1"/>
</dbReference>
<dbReference type="EMBL" id="KV745668">
    <property type="protein sequence ID" value="OCK73742.1"/>
    <property type="molecule type" value="Genomic_DNA"/>
</dbReference>
<sequence length="936" mass="101456">MATANGTLTPPSLISSTSSTSSTKRKRSNSGIALHPNGASAEPTDDSINGSDKKLSGILENILAVLKSYDTEPSILNFPFDNNTNRSPSGEPSTKRTKLQRDEPTTITSRVQDGSYVSLESLAEDVETASSEIIASLKLNEDAVNGTAVRYLQHYLEDNRLLAGVFAFQKALKNIITREKQRKAMSSQESAGQIENGLGETKLTMNGATRTKQDAIVAEEIQDSRTVLTLYGNAQGPKQLFSSLQQPQRVGSSKHLATSTELDTTIKVTLPMRESTLPNIITTTNIVPIHLEEVASGRKSGPTFGELFAPPANVPQLSPPKTEKQLTTRGSTINFVPHESLPKINRKGQYMYPTQNLSTGQWLGYNGVDAPKEPASPTAKQKSRQRALSTGEAQLPPSEAALAALRQAKEDALFRSAYSSFAPSRDDATAIVPAEIKNRVWWQKVGEKRFEEAFAIDPNILGGDEASTVANVAGALDEEENFKNAVENFVPDETDFTAKTSLEPELDKDTDEILNDISEMLETLASHQRIRNSSLATNPRTPVIQNASLASLVGSPSSPSAAEIDVYNILKSQLSLLVSSLPPFAVAKLNGEQLAELNISRNLLVETKDYRGVLEEDQVSRLAKAAALSAAAGPPPVTRMGSGPVGTHSHYPPSNSQYPRSTPTAHAPAPRSTQGPQSYYPQQQAPHRSPSVHYQRSSTNSTQAYQTSTNYANSTGRPSYPATQAFGQQQTPRPSYNQSNPGQYYSQRSAQPNNYGMGGSQYYQSTPQTQPQNRYQQQPQNNYQQRPQNVAPIYNNYSSSQSPHMRTASPLKAGQQPSQPAPAPYNSSRSSYGTPTTSTQVRSGGYFNQPVTQPAPQYGTHQPATPSALGPSGFHTSMTTEQQQIMMDRQRAQLAMQPQARMAAQGNMNRQGSGTPQPQNGQYGGQQQVNGTPMVA</sequence>
<evidence type="ECO:0000259" key="3">
    <source>
        <dbReference type="Pfam" id="PF25289"/>
    </source>
</evidence>
<organism evidence="4 5">
    <name type="scientific">Lepidopterella palustris CBS 459.81</name>
    <dbReference type="NCBI Taxonomy" id="1314670"/>
    <lineage>
        <taxon>Eukaryota</taxon>
        <taxon>Fungi</taxon>
        <taxon>Dikarya</taxon>
        <taxon>Ascomycota</taxon>
        <taxon>Pezizomycotina</taxon>
        <taxon>Dothideomycetes</taxon>
        <taxon>Pleosporomycetidae</taxon>
        <taxon>Mytilinidiales</taxon>
        <taxon>Argynnaceae</taxon>
        <taxon>Lepidopterella</taxon>
    </lineage>
</organism>
<accession>A0A8E2J913</accession>
<feature type="region of interest" description="Disordered" evidence="1">
    <location>
        <begin position="77"/>
        <end position="112"/>
    </location>
</feature>
<feature type="region of interest" description="Disordered" evidence="1">
    <location>
        <begin position="896"/>
        <end position="936"/>
    </location>
</feature>
<feature type="compositionally biased region" description="Polar residues" evidence="1">
    <location>
        <begin position="671"/>
        <end position="754"/>
    </location>
</feature>
<gene>
    <name evidence="4" type="ORF">K432DRAFT_312143</name>
</gene>
<dbReference type="OrthoDB" id="5354458at2759"/>
<feature type="domain" description="DUF7877" evidence="3">
    <location>
        <begin position="57"/>
        <end position="170"/>
    </location>
</feature>
<reference evidence="4 5" key="1">
    <citation type="journal article" date="2016" name="Nat. Commun.">
        <title>Ectomycorrhizal ecology is imprinted in the genome of the dominant symbiotic fungus Cenococcum geophilum.</title>
        <authorList>
            <consortium name="DOE Joint Genome Institute"/>
            <person name="Peter M."/>
            <person name="Kohler A."/>
            <person name="Ohm R.A."/>
            <person name="Kuo A."/>
            <person name="Krutzmann J."/>
            <person name="Morin E."/>
            <person name="Arend M."/>
            <person name="Barry K.W."/>
            <person name="Binder M."/>
            <person name="Choi C."/>
            <person name="Clum A."/>
            <person name="Copeland A."/>
            <person name="Grisel N."/>
            <person name="Haridas S."/>
            <person name="Kipfer T."/>
            <person name="LaButti K."/>
            <person name="Lindquist E."/>
            <person name="Lipzen A."/>
            <person name="Maire R."/>
            <person name="Meier B."/>
            <person name="Mihaltcheva S."/>
            <person name="Molinier V."/>
            <person name="Murat C."/>
            <person name="Poggeler S."/>
            <person name="Quandt C.A."/>
            <person name="Sperisen C."/>
            <person name="Tritt A."/>
            <person name="Tisserant E."/>
            <person name="Crous P.W."/>
            <person name="Henrissat B."/>
            <person name="Nehls U."/>
            <person name="Egli S."/>
            <person name="Spatafora J.W."/>
            <person name="Grigoriev I.V."/>
            <person name="Martin F.M."/>
        </authorList>
    </citation>
    <scope>NUCLEOTIDE SEQUENCE [LARGE SCALE GENOMIC DNA]</scope>
    <source>
        <strain evidence="4 5">CBS 459.81</strain>
    </source>
</reference>
<dbReference type="Pfam" id="PF25289">
    <property type="entry name" value="DUF7877"/>
    <property type="match status" value="1"/>
</dbReference>
<dbReference type="AlphaFoldDB" id="A0A8E2J913"/>
<dbReference type="InterPro" id="IPR057199">
    <property type="entry name" value="DUF7877"/>
</dbReference>
<dbReference type="InterPro" id="IPR056687">
    <property type="entry name" value="DUF7785"/>
</dbReference>
<protein>
    <submittedName>
        <fullName evidence="4">Uncharacterized protein</fullName>
    </submittedName>
</protein>
<evidence type="ECO:0000313" key="5">
    <source>
        <dbReference type="Proteomes" id="UP000250266"/>
    </source>
</evidence>
<proteinExistence type="predicted"/>
<keyword evidence="5" id="KW-1185">Reference proteome</keyword>
<feature type="compositionally biased region" description="Polar residues" evidence="1">
    <location>
        <begin position="80"/>
        <end position="92"/>
    </location>
</feature>
<feature type="compositionally biased region" description="Polar residues" evidence="1">
    <location>
        <begin position="849"/>
        <end position="865"/>
    </location>
</feature>
<feature type="compositionally biased region" description="Polar residues" evidence="1">
    <location>
        <begin position="825"/>
        <end position="842"/>
    </location>
</feature>
<feature type="region of interest" description="Disordered" evidence="1">
    <location>
        <begin position="364"/>
        <end position="393"/>
    </location>
</feature>
<feature type="domain" description="DUF7785" evidence="2">
    <location>
        <begin position="507"/>
        <end position="605"/>
    </location>
</feature>
<evidence type="ECO:0000259" key="2">
    <source>
        <dbReference type="Pfam" id="PF25009"/>
    </source>
</evidence>
<feature type="compositionally biased region" description="Low complexity" evidence="1">
    <location>
        <begin position="760"/>
        <end position="789"/>
    </location>
</feature>